<dbReference type="AlphaFoldDB" id="A0A5C4NGZ8"/>
<dbReference type="GO" id="GO:0016491">
    <property type="term" value="F:oxidoreductase activity"/>
    <property type="evidence" value="ECO:0007669"/>
    <property type="project" value="UniProtKB-KW"/>
</dbReference>
<evidence type="ECO:0000313" key="4">
    <source>
        <dbReference type="Proteomes" id="UP000305709"/>
    </source>
</evidence>
<dbReference type="PROSITE" id="PS51257">
    <property type="entry name" value="PROKAR_LIPOPROTEIN"/>
    <property type="match status" value="1"/>
</dbReference>
<dbReference type="Gene3D" id="3.40.605.10">
    <property type="entry name" value="Aldehyde Dehydrogenase, Chain A, domain 1"/>
    <property type="match status" value="1"/>
</dbReference>
<evidence type="ECO:0000256" key="1">
    <source>
        <dbReference type="ARBA" id="ARBA00023002"/>
    </source>
</evidence>
<protein>
    <submittedName>
        <fullName evidence="3">Aldehyde dehydrogenase family protein</fullName>
    </submittedName>
</protein>
<name>A0A5C4NGZ8_9RHOB</name>
<comment type="caution">
    <text evidence="3">The sequence shown here is derived from an EMBL/GenBank/DDBJ whole genome shotgun (WGS) entry which is preliminary data.</text>
</comment>
<dbReference type="SUPFAM" id="SSF53720">
    <property type="entry name" value="ALDH-like"/>
    <property type="match status" value="1"/>
</dbReference>
<accession>A0A5C4NGZ8</accession>
<dbReference type="InterPro" id="IPR016162">
    <property type="entry name" value="Ald_DH_N"/>
</dbReference>
<dbReference type="InterPro" id="IPR016161">
    <property type="entry name" value="Ald_DH/histidinol_DH"/>
</dbReference>
<keyword evidence="4" id="KW-1185">Reference proteome</keyword>
<proteinExistence type="predicted"/>
<keyword evidence="1" id="KW-0560">Oxidoreductase</keyword>
<dbReference type="InterPro" id="IPR015590">
    <property type="entry name" value="Aldehyde_DH_dom"/>
</dbReference>
<feature type="domain" description="Aldehyde dehydrogenase" evidence="2">
    <location>
        <begin position="13"/>
        <end position="146"/>
    </location>
</feature>
<reference evidence="3 4" key="1">
    <citation type="submission" date="2019-06" db="EMBL/GenBank/DDBJ databases">
        <authorList>
            <person name="Jiang L."/>
        </authorList>
    </citation>
    <scope>NUCLEOTIDE SEQUENCE [LARGE SCALE GENOMIC DNA]</scope>
    <source>
        <strain evidence="3 4">YIM 48858</strain>
    </source>
</reference>
<gene>
    <name evidence="3" type="ORF">FHG71_10095</name>
</gene>
<evidence type="ECO:0000259" key="2">
    <source>
        <dbReference type="Pfam" id="PF00171"/>
    </source>
</evidence>
<dbReference type="EMBL" id="VDFV01000011">
    <property type="protein sequence ID" value="TNC71769.1"/>
    <property type="molecule type" value="Genomic_DNA"/>
</dbReference>
<dbReference type="Proteomes" id="UP000305709">
    <property type="component" value="Unassembled WGS sequence"/>
</dbReference>
<organism evidence="3 4">
    <name type="scientific">Rubellimicrobium roseum</name>
    <dbReference type="NCBI Taxonomy" id="687525"/>
    <lineage>
        <taxon>Bacteria</taxon>
        <taxon>Pseudomonadati</taxon>
        <taxon>Pseudomonadota</taxon>
        <taxon>Alphaproteobacteria</taxon>
        <taxon>Rhodobacterales</taxon>
        <taxon>Roseobacteraceae</taxon>
        <taxon>Rubellimicrobium</taxon>
    </lineage>
</organism>
<sequence length="149" mass="15873">MCDRQGHLPGSAWVTASSCGVAPVLPPVIERARGEVPLAGVAGRAVVDAVERNLAQWRAVGPLAHVEAPHAVATEMVCRSAEAARLTCSETGKPLAEPERGWGLAVDWFRRYAEEALRIAARIADNHARARGDLRGFPRREPPGRAGAA</sequence>
<dbReference type="Pfam" id="PF00171">
    <property type="entry name" value="Aldedh"/>
    <property type="match status" value="1"/>
</dbReference>
<evidence type="ECO:0000313" key="3">
    <source>
        <dbReference type="EMBL" id="TNC71769.1"/>
    </source>
</evidence>